<evidence type="ECO:0000256" key="1">
    <source>
        <dbReference type="SAM" id="Coils"/>
    </source>
</evidence>
<evidence type="ECO:0000313" key="3">
    <source>
        <dbReference type="Proteomes" id="UP000887116"/>
    </source>
</evidence>
<name>A0A8X6FH73_TRICU</name>
<organism evidence="2 3">
    <name type="scientific">Trichonephila clavata</name>
    <name type="common">Joro spider</name>
    <name type="synonym">Nephila clavata</name>
    <dbReference type="NCBI Taxonomy" id="2740835"/>
    <lineage>
        <taxon>Eukaryota</taxon>
        <taxon>Metazoa</taxon>
        <taxon>Ecdysozoa</taxon>
        <taxon>Arthropoda</taxon>
        <taxon>Chelicerata</taxon>
        <taxon>Arachnida</taxon>
        <taxon>Araneae</taxon>
        <taxon>Araneomorphae</taxon>
        <taxon>Entelegynae</taxon>
        <taxon>Araneoidea</taxon>
        <taxon>Nephilidae</taxon>
        <taxon>Trichonephila</taxon>
    </lineage>
</organism>
<dbReference type="OrthoDB" id="6426495at2759"/>
<keyword evidence="1" id="KW-0175">Coiled coil</keyword>
<protein>
    <submittedName>
        <fullName evidence="2">Uncharacterized protein</fullName>
    </submittedName>
</protein>
<reference evidence="2" key="1">
    <citation type="submission" date="2020-07" db="EMBL/GenBank/DDBJ databases">
        <title>Multicomponent nature underlies the extraordinary mechanical properties of spider dragline silk.</title>
        <authorList>
            <person name="Kono N."/>
            <person name="Nakamura H."/>
            <person name="Mori M."/>
            <person name="Yoshida Y."/>
            <person name="Ohtoshi R."/>
            <person name="Malay A.D."/>
            <person name="Moran D.A.P."/>
            <person name="Tomita M."/>
            <person name="Numata K."/>
            <person name="Arakawa K."/>
        </authorList>
    </citation>
    <scope>NUCLEOTIDE SEQUENCE</scope>
</reference>
<comment type="caution">
    <text evidence="2">The sequence shown here is derived from an EMBL/GenBank/DDBJ whole genome shotgun (WGS) entry which is preliminary data.</text>
</comment>
<feature type="coiled-coil region" evidence="1">
    <location>
        <begin position="331"/>
        <end position="365"/>
    </location>
</feature>
<dbReference type="EMBL" id="BMAO01002269">
    <property type="protein sequence ID" value="GFQ79511.1"/>
    <property type="molecule type" value="Genomic_DNA"/>
</dbReference>
<dbReference type="AlphaFoldDB" id="A0A8X6FH73"/>
<feature type="coiled-coil region" evidence="1">
    <location>
        <begin position="51"/>
        <end position="117"/>
    </location>
</feature>
<proteinExistence type="predicted"/>
<dbReference type="Gene3D" id="1.10.287.1490">
    <property type="match status" value="1"/>
</dbReference>
<feature type="coiled-coil region" evidence="1">
    <location>
        <begin position="183"/>
        <end position="281"/>
    </location>
</feature>
<evidence type="ECO:0000313" key="2">
    <source>
        <dbReference type="EMBL" id="GFQ79511.1"/>
    </source>
</evidence>
<accession>A0A8X6FH73</accession>
<dbReference type="Proteomes" id="UP000887116">
    <property type="component" value="Unassembled WGS sequence"/>
</dbReference>
<keyword evidence="3" id="KW-1185">Reference proteome</keyword>
<gene>
    <name evidence="2" type="primary">AVEN_121923_1</name>
    <name evidence="2" type="ORF">TNCT_351331</name>
</gene>
<sequence length="538" mass="64107">MKDQYFIYKNQFLAVYNHFKKLTEKSELNEEQYRNEINLLVEYFRSSYRDSERKTNKIMQLKAELSKYKEKLENIEYQREKDKEIFKEKLVVMKHNLDGFQSEEKHLKQVLEKLKHDIEILRSSGISKEKRPEIFIHAKKLMSQNVLKRDIGVGCDKIMSQSSVDLNQKQIDKLVSQKNNFTHRKCDNEFEELKNQLKIKIEETKFQHTLVNILKKRIESRNDEILQLKKQIADLKKPERKDFSKIISSLQTTINGLREELNSAKDKNKLLEQDIKTLHQEKNFFLLQIQGRENDIGNLKSCIDSLKKSKESATTKATLFENQTKTDKDHLENAKKEIGLLNRTVNKLQSDIQSQASQLTRLEYQHKRFEPLQKIEMLEQIARLEHYKTQVMVRDKRLKPLISELEACRHRLTISRRQFRNKKKQCAALSEELLKWKKAVGIENENLQSLKQKLIAVESANSALKSELKFAKTQYYLIMNEHNKLKVQFKKMSSFQEYREEQRRILLKQNEVAVNDLKMRDEQKEMADKKRRQVWAKS</sequence>